<accession>A0A369K267</accession>
<sequence length="152" mass="17110">MTFNLEQELEKVGSLPDNWTAYVVNEVWEYDRIPKEQRDASPIDEEMSSIVAAIYLLDPNAAGLAFACRCTPRNDPDAEPMPVIYLIADTLEVFKTAPATTTPVHIYLVSESQWWGFSPQMEARMRGQGVSDKVQPQQDIESVESRSICVVN</sequence>
<organism evidence="1 2">
    <name type="scientific">Hypsizygus marmoreus</name>
    <name type="common">White beech mushroom</name>
    <name type="synonym">Agaricus marmoreus</name>
    <dbReference type="NCBI Taxonomy" id="39966"/>
    <lineage>
        <taxon>Eukaryota</taxon>
        <taxon>Fungi</taxon>
        <taxon>Dikarya</taxon>
        <taxon>Basidiomycota</taxon>
        <taxon>Agaricomycotina</taxon>
        <taxon>Agaricomycetes</taxon>
        <taxon>Agaricomycetidae</taxon>
        <taxon>Agaricales</taxon>
        <taxon>Tricholomatineae</taxon>
        <taxon>Lyophyllaceae</taxon>
        <taxon>Hypsizygus</taxon>
    </lineage>
</organism>
<keyword evidence="2" id="KW-1185">Reference proteome</keyword>
<dbReference type="InParanoid" id="A0A369K267"/>
<protein>
    <submittedName>
        <fullName evidence="1">Uncharacterized protein</fullName>
    </submittedName>
</protein>
<dbReference type="EMBL" id="LUEZ02000015">
    <property type="protein sequence ID" value="RDB27600.1"/>
    <property type="molecule type" value="Genomic_DNA"/>
</dbReference>
<name>A0A369K267_HYPMA</name>
<dbReference type="Proteomes" id="UP000076154">
    <property type="component" value="Unassembled WGS sequence"/>
</dbReference>
<dbReference type="AlphaFoldDB" id="A0A369K267"/>
<comment type="caution">
    <text evidence="1">The sequence shown here is derived from an EMBL/GenBank/DDBJ whole genome shotgun (WGS) entry which is preliminary data.</text>
</comment>
<evidence type="ECO:0000313" key="2">
    <source>
        <dbReference type="Proteomes" id="UP000076154"/>
    </source>
</evidence>
<gene>
    <name evidence="1" type="ORF">Hypma_003825</name>
</gene>
<proteinExistence type="predicted"/>
<evidence type="ECO:0000313" key="1">
    <source>
        <dbReference type="EMBL" id="RDB27600.1"/>
    </source>
</evidence>
<reference evidence="1" key="1">
    <citation type="submission" date="2018-04" db="EMBL/GenBank/DDBJ databases">
        <title>Whole genome sequencing of Hypsizygus marmoreus.</title>
        <authorList>
            <person name="Choi I.-G."/>
            <person name="Min B."/>
            <person name="Kim J.-G."/>
            <person name="Kim S."/>
            <person name="Oh Y.-L."/>
            <person name="Kong W.-S."/>
            <person name="Park H."/>
            <person name="Jeong J."/>
            <person name="Song E.-S."/>
        </authorList>
    </citation>
    <scope>NUCLEOTIDE SEQUENCE [LARGE SCALE GENOMIC DNA]</scope>
    <source>
        <strain evidence="1">51987-8</strain>
    </source>
</reference>